<evidence type="ECO:0000313" key="3">
    <source>
        <dbReference type="Proteomes" id="UP000075604"/>
    </source>
</evidence>
<feature type="compositionally biased region" description="Low complexity" evidence="1">
    <location>
        <begin position="145"/>
        <end position="155"/>
    </location>
</feature>
<organism evidence="2 3">
    <name type="scientific">Sorangium cellulosum</name>
    <name type="common">Polyangium cellulosum</name>
    <dbReference type="NCBI Taxonomy" id="56"/>
    <lineage>
        <taxon>Bacteria</taxon>
        <taxon>Pseudomonadati</taxon>
        <taxon>Myxococcota</taxon>
        <taxon>Polyangia</taxon>
        <taxon>Polyangiales</taxon>
        <taxon>Polyangiaceae</taxon>
        <taxon>Sorangium</taxon>
    </lineage>
</organism>
<reference evidence="2 3" key="1">
    <citation type="submission" date="2014-02" db="EMBL/GenBank/DDBJ databases">
        <title>The small core and large imbalanced accessory genome model reveals a collaborative survival strategy of Sorangium cellulosum strains in nature.</title>
        <authorList>
            <person name="Han K."/>
            <person name="Peng R."/>
            <person name="Blom J."/>
            <person name="Li Y.-Z."/>
        </authorList>
    </citation>
    <scope>NUCLEOTIDE SEQUENCE [LARGE SCALE GENOMIC DNA]</scope>
    <source>
        <strain evidence="2 3">So0157-18</strain>
    </source>
</reference>
<dbReference type="EMBL" id="JELX01000773">
    <property type="protein sequence ID" value="KYF61703.1"/>
    <property type="molecule type" value="Genomic_DNA"/>
</dbReference>
<dbReference type="AlphaFoldDB" id="A0A150Q1M0"/>
<gene>
    <name evidence="2" type="ORF">BE04_11675</name>
</gene>
<accession>A0A150Q1M0</accession>
<name>A0A150Q1M0_SORCE</name>
<feature type="compositionally biased region" description="Low complexity" evidence="1">
    <location>
        <begin position="122"/>
        <end position="131"/>
    </location>
</feature>
<proteinExistence type="predicted"/>
<protein>
    <submittedName>
        <fullName evidence="2">Uncharacterized protein</fullName>
    </submittedName>
</protein>
<feature type="compositionally biased region" description="Basic and acidic residues" evidence="1">
    <location>
        <begin position="132"/>
        <end position="144"/>
    </location>
</feature>
<evidence type="ECO:0000256" key="1">
    <source>
        <dbReference type="SAM" id="MobiDB-lite"/>
    </source>
</evidence>
<feature type="region of interest" description="Disordered" evidence="1">
    <location>
        <begin position="122"/>
        <end position="165"/>
    </location>
</feature>
<sequence length="165" mass="17914">MTAVRDTFERSRDFRDKLCRASDLLTAAGYRPVPAVLPGPWQLAAQAVLGWSPDVRQSVHRQQAILDLRTLTIRGGLEETEVQLSRTIAHLLAILAIAGDDGLALGDVKQLLLERSTCCGGRPRAARAPHGGRWDTPGRGDGSRSRIASTSRRTAPIARSRDPDS</sequence>
<dbReference type="Proteomes" id="UP000075604">
    <property type="component" value="Unassembled WGS sequence"/>
</dbReference>
<evidence type="ECO:0000313" key="2">
    <source>
        <dbReference type="EMBL" id="KYF61703.1"/>
    </source>
</evidence>
<comment type="caution">
    <text evidence="2">The sequence shown here is derived from an EMBL/GenBank/DDBJ whole genome shotgun (WGS) entry which is preliminary data.</text>
</comment>